<reference evidence="3" key="1">
    <citation type="submission" date="2010-08" db="EMBL/GenBank/DDBJ databases">
        <authorList>
            <consortium name="Caenorhabditis japonica Sequencing Consortium"/>
            <person name="Wilson R.K."/>
        </authorList>
    </citation>
    <scope>NUCLEOTIDE SEQUENCE [LARGE SCALE GENOMIC DNA]</scope>
    <source>
        <strain evidence="3">DF5081</strain>
    </source>
</reference>
<dbReference type="AlphaFoldDB" id="A0A8R1IVS2"/>
<evidence type="ECO:0000313" key="3">
    <source>
        <dbReference type="Proteomes" id="UP000005237"/>
    </source>
</evidence>
<dbReference type="Proteomes" id="UP000005237">
    <property type="component" value="Unassembled WGS sequence"/>
</dbReference>
<feature type="region of interest" description="Disordered" evidence="1">
    <location>
        <begin position="36"/>
        <end position="64"/>
    </location>
</feature>
<name>A0A8R1IVS2_CAEJA</name>
<protein>
    <submittedName>
        <fullName evidence="2">Uncharacterized protein</fullName>
    </submittedName>
</protein>
<evidence type="ECO:0000313" key="2">
    <source>
        <dbReference type="EnsemblMetazoa" id="CJA39109.1"/>
    </source>
</evidence>
<sequence>MDRQRTSKKSDGILAVMEPVLLAQCAWMEPLEEKLKQTEAGSRTTKTTRGTLKRKMAKPNQSETFRKRASFWVEQM</sequence>
<reference evidence="2" key="2">
    <citation type="submission" date="2022-06" db="UniProtKB">
        <authorList>
            <consortium name="EnsemblMetazoa"/>
        </authorList>
    </citation>
    <scope>IDENTIFICATION</scope>
    <source>
        <strain evidence="2">DF5081</strain>
    </source>
</reference>
<dbReference type="EnsemblMetazoa" id="CJA39109.1">
    <property type="protein sequence ID" value="CJA39109.1"/>
    <property type="gene ID" value="WBGene00214956"/>
</dbReference>
<organism evidence="2 3">
    <name type="scientific">Caenorhabditis japonica</name>
    <dbReference type="NCBI Taxonomy" id="281687"/>
    <lineage>
        <taxon>Eukaryota</taxon>
        <taxon>Metazoa</taxon>
        <taxon>Ecdysozoa</taxon>
        <taxon>Nematoda</taxon>
        <taxon>Chromadorea</taxon>
        <taxon>Rhabditida</taxon>
        <taxon>Rhabditina</taxon>
        <taxon>Rhabditomorpha</taxon>
        <taxon>Rhabditoidea</taxon>
        <taxon>Rhabditidae</taxon>
        <taxon>Peloderinae</taxon>
        <taxon>Caenorhabditis</taxon>
    </lineage>
</organism>
<proteinExistence type="predicted"/>
<accession>A0A8R1IVS2</accession>
<evidence type="ECO:0000256" key="1">
    <source>
        <dbReference type="SAM" id="MobiDB-lite"/>
    </source>
</evidence>
<keyword evidence="3" id="KW-1185">Reference proteome</keyword>